<dbReference type="InterPro" id="IPR014729">
    <property type="entry name" value="Rossmann-like_a/b/a_fold"/>
</dbReference>
<evidence type="ECO:0000256" key="7">
    <source>
        <dbReference type="HAMAP-Rule" id="MF_01428"/>
    </source>
</evidence>
<evidence type="ECO:0000256" key="3">
    <source>
        <dbReference type="ARBA" id="ARBA00022741"/>
    </source>
</evidence>
<accession>A0A6M2BUU1</accession>
<reference evidence="10 11" key="1">
    <citation type="journal article" date="2014" name="Int. J. Syst. Evol. Microbiol.">
        <title>Solimonas terrae sp. nov., isolated from soil.</title>
        <authorList>
            <person name="Kim S.J."/>
            <person name="Moon J.Y."/>
            <person name="Weon H.Y."/>
            <person name="Ahn J.H."/>
            <person name="Chen W.M."/>
            <person name="Kwon S.W."/>
        </authorList>
    </citation>
    <scope>NUCLEOTIDE SEQUENCE [LARGE SCALE GENOMIC DNA]</scope>
    <source>
        <strain evidence="10 11">KIS83-12</strain>
    </source>
</reference>
<dbReference type="NCBIfam" id="TIGR03838">
    <property type="entry name" value="queuosine_YadB"/>
    <property type="match status" value="1"/>
</dbReference>
<keyword evidence="1 7" id="KW-0436">Ligase</keyword>
<dbReference type="GO" id="GO:0005524">
    <property type="term" value="F:ATP binding"/>
    <property type="evidence" value="ECO:0007669"/>
    <property type="project" value="UniProtKB-KW"/>
</dbReference>
<feature type="binding site" evidence="7">
    <location>
        <position position="183"/>
    </location>
    <ligand>
        <name>L-glutamate</name>
        <dbReference type="ChEBI" id="CHEBI:29985"/>
    </ligand>
</feature>
<comment type="similarity">
    <text evidence="7">Belongs to the class-I aminoacyl-tRNA synthetase family. GluQ subfamily.</text>
</comment>
<keyword evidence="11" id="KW-1185">Reference proteome</keyword>
<keyword evidence="8" id="KW-0648">Protein biosynthesis</keyword>
<evidence type="ECO:0000256" key="5">
    <source>
        <dbReference type="ARBA" id="ARBA00022840"/>
    </source>
</evidence>
<feature type="binding site" evidence="7">
    <location>
        <position position="130"/>
    </location>
    <ligand>
        <name>Zn(2+)</name>
        <dbReference type="ChEBI" id="CHEBI:29105"/>
    </ligand>
</feature>
<feature type="binding site" evidence="7">
    <location>
        <position position="126"/>
    </location>
    <ligand>
        <name>Zn(2+)</name>
        <dbReference type="ChEBI" id="CHEBI:29105"/>
    </ligand>
</feature>
<dbReference type="HAMAP" id="MF_01428">
    <property type="entry name" value="Glu_Q_tRNA_synth"/>
    <property type="match status" value="1"/>
</dbReference>
<dbReference type="InterPro" id="IPR022380">
    <property type="entry name" value="Glu-Q_tRNA(Asp)_Synthase"/>
</dbReference>
<evidence type="ECO:0000256" key="6">
    <source>
        <dbReference type="ARBA" id="ARBA00023146"/>
    </source>
</evidence>
<feature type="binding site" evidence="7">
    <location>
        <position position="201"/>
    </location>
    <ligand>
        <name>L-glutamate</name>
        <dbReference type="ChEBI" id="CHEBI:29985"/>
    </ligand>
</feature>
<feature type="binding site" evidence="7">
    <location>
        <begin position="14"/>
        <end position="18"/>
    </location>
    <ligand>
        <name>L-glutamate</name>
        <dbReference type="ChEBI" id="CHEBI:29985"/>
    </ligand>
</feature>
<keyword evidence="2 7" id="KW-0479">Metal-binding</keyword>
<dbReference type="NCBIfam" id="NF004314">
    <property type="entry name" value="PRK05710.1-3"/>
    <property type="match status" value="1"/>
</dbReference>
<dbReference type="PANTHER" id="PTHR43311">
    <property type="entry name" value="GLUTAMATE--TRNA LIGASE"/>
    <property type="match status" value="1"/>
</dbReference>
<feature type="binding site" evidence="7">
    <location>
        <position position="106"/>
    </location>
    <ligand>
        <name>Zn(2+)</name>
        <dbReference type="ChEBI" id="CHEBI:29105"/>
    </ligand>
</feature>
<keyword evidence="3 7" id="KW-0547">Nucleotide-binding</keyword>
<dbReference type="InterPro" id="IPR049940">
    <property type="entry name" value="GluQ/Sye"/>
</dbReference>
<dbReference type="PRINTS" id="PR00987">
    <property type="entry name" value="TRNASYNTHGLU"/>
</dbReference>
<dbReference type="AlphaFoldDB" id="A0A6M2BUU1"/>
<dbReference type="Proteomes" id="UP000472676">
    <property type="component" value="Unassembled WGS sequence"/>
</dbReference>
<comment type="function">
    <text evidence="7">Catalyzes the tRNA-independent activation of glutamate in presence of ATP and the subsequent transfer of glutamate onto a tRNA(Asp). Glutamate is transferred on the 2-amino-5-(4,5-dihydroxy-2-cyclopenten-1-yl) moiety of the queuosine in the wobble position of the QUC anticodon.</text>
</comment>
<proteinExistence type="inferred from homology"/>
<protein>
    <recommendedName>
        <fullName evidence="7">Glutamyl-Q tRNA(Asp) synthetase</fullName>
        <shortName evidence="7">Glu-Q-RSs</shortName>
        <ecNumber evidence="7">6.1.1.-</ecNumber>
    </recommendedName>
</protein>
<organism evidence="10 11">
    <name type="scientific">Solimonas terrae</name>
    <dbReference type="NCBI Taxonomy" id="1396819"/>
    <lineage>
        <taxon>Bacteria</taxon>
        <taxon>Pseudomonadati</taxon>
        <taxon>Pseudomonadota</taxon>
        <taxon>Gammaproteobacteria</taxon>
        <taxon>Nevskiales</taxon>
        <taxon>Nevskiaceae</taxon>
        <taxon>Solimonas</taxon>
    </lineage>
</organism>
<evidence type="ECO:0000259" key="9">
    <source>
        <dbReference type="Pfam" id="PF00749"/>
    </source>
</evidence>
<evidence type="ECO:0000256" key="1">
    <source>
        <dbReference type="ARBA" id="ARBA00022598"/>
    </source>
</evidence>
<dbReference type="SUPFAM" id="SSF52374">
    <property type="entry name" value="Nucleotidylyl transferase"/>
    <property type="match status" value="1"/>
</dbReference>
<keyword evidence="4 7" id="KW-0862">Zinc</keyword>
<feature type="binding site" evidence="7">
    <location>
        <position position="50"/>
    </location>
    <ligand>
        <name>L-glutamate</name>
        <dbReference type="ChEBI" id="CHEBI:29985"/>
    </ligand>
</feature>
<name>A0A6M2BUU1_9GAMM</name>
<dbReference type="RefSeq" id="WP_166259114.1">
    <property type="nucleotide sequence ID" value="NZ_JAAMOW010000008.1"/>
</dbReference>
<feature type="binding site" evidence="7">
    <location>
        <position position="108"/>
    </location>
    <ligand>
        <name>Zn(2+)</name>
        <dbReference type="ChEBI" id="CHEBI:29105"/>
    </ligand>
</feature>
<dbReference type="EMBL" id="JAAMOW010000008">
    <property type="protein sequence ID" value="NGY06154.1"/>
    <property type="molecule type" value="Genomic_DNA"/>
</dbReference>
<evidence type="ECO:0000313" key="10">
    <source>
        <dbReference type="EMBL" id="NGY06154.1"/>
    </source>
</evidence>
<dbReference type="InterPro" id="IPR000924">
    <property type="entry name" value="Glu/Gln-tRNA-synth"/>
</dbReference>
<gene>
    <name evidence="7" type="primary">gluQ</name>
    <name evidence="10" type="ORF">G7Y85_15380</name>
</gene>
<dbReference type="GO" id="GO:0004818">
    <property type="term" value="F:glutamate-tRNA ligase activity"/>
    <property type="evidence" value="ECO:0007669"/>
    <property type="project" value="TreeGrafter"/>
</dbReference>
<dbReference type="EC" id="6.1.1.-" evidence="7"/>
<evidence type="ECO:0000256" key="2">
    <source>
        <dbReference type="ARBA" id="ARBA00022723"/>
    </source>
</evidence>
<dbReference type="GO" id="GO:0005829">
    <property type="term" value="C:cytosol"/>
    <property type="evidence" value="ECO:0007669"/>
    <property type="project" value="TreeGrafter"/>
</dbReference>
<sequence length="310" mass="34553">MTVRSPARHAYRGRFAPTPSGPLHLGSLMTALASWLEARTHDGRWLLRIDDLDGPRCVAGVDARILQQLEAHGLYWDEAPRYQSAHLDEYRAAVSQLQQTGRLYACRCTRAELAAGSRIGPDGAVYAGTCREARLGETDAALRLTVGARQLRYQDGVQGELSRALDSELGDFVVRRRDGIVGYHLACAIDEHAQQISDVVRGADLIGSTFAQMCVQRELMLQAPRYHHLPVIGGRDGLKLSKQNHANPITAEDAGRNLWLCLQWLQQQPPAALLGAPPSLLLEWARRHWRLASVPAQTWVMRQFEISRFL</sequence>
<evidence type="ECO:0000256" key="4">
    <source>
        <dbReference type="ARBA" id="ARBA00022833"/>
    </source>
</evidence>
<dbReference type="InterPro" id="IPR020058">
    <property type="entry name" value="Glu/Gln-tRNA-synth_Ib_cat-dom"/>
</dbReference>
<evidence type="ECO:0000313" key="11">
    <source>
        <dbReference type="Proteomes" id="UP000472676"/>
    </source>
</evidence>
<feature type="short sequence motif" description="'HIGH' region" evidence="7">
    <location>
        <begin position="17"/>
        <end position="27"/>
    </location>
</feature>
<dbReference type="GO" id="GO:0006424">
    <property type="term" value="P:glutamyl-tRNA aminoacylation"/>
    <property type="evidence" value="ECO:0007669"/>
    <property type="project" value="InterPro"/>
</dbReference>
<evidence type="ECO:0000256" key="8">
    <source>
        <dbReference type="RuleBase" id="RU363037"/>
    </source>
</evidence>
<comment type="cofactor">
    <cofactor evidence="7">
        <name>Zn(2+)</name>
        <dbReference type="ChEBI" id="CHEBI:29105"/>
    </cofactor>
    <text evidence="7">Binds 1 zinc ion per subunit.</text>
</comment>
<dbReference type="Gene3D" id="3.40.50.620">
    <property type="entry name" value="HUPs"/>
    <property type="match status" value="1"/>
</dbReference>
<dbReference type="Pfam" id="PF00749">
    <property type="entry name" value="tRNA-synt_1c"/>
    <property type="match status" value="1"/>
</dbReference>
<feature type="binding site" evidence="7">
    <location>
        <position position="242"/>
    </location>
    <ligand>
        <name>ATP</name>
        <dbReference type="ChEBI" id="CHEBI:30616"/>
    </ligand>
</feature>
<comment type="caution">
    <text evidence="10">The sequence shown here is derived from an EMBL/GenBank/DDBJ whole genome shotgun (WGS) entry which is preliminary data.</text>
</comment>
<feature type="domain" description="Glutamyl/glutaminyl-tRNA synthetase class Ib catalytic" evidence="9">
    <location>
        <begin position="12"/>
        <end position="246"/>
    </location>
</feature>
<feature type="short sequence motif" description="'KMSKS' region" evidence="7">
    <location>
        <begin position="239"/>
        <end position="243"/>
    </location>
</feature>
<dbReference type="PANTHER" id="PTHR43311:SF1">
    <property type="entry name" value="GLUTAMYL-Q TRNA(ASP) SYNTHETASE"/>
    <property type="match status" value="1"/>
</dbReference>
<dbReference type="GO" id="GO:0006400">
    <property type="term" value="P:tRNA modification"/>
    <property type="evidence" value="ECO:0007669"/>
    <property type="project" value="InterPro"/>
</dbReference>
<keyword evidence="5 7" id="KW-0067">ATP-binding</keyword>
<dbReference type="GO" id="GO:0008270">
    <property type="term" value="F:zinc ion binding"/>
    <property type="evidence" value="ECO:0007669"/>
    <property type="project" value="UniProtKB-UniRule"/>
</dbReference>
<keyword evidence="6 7" id="KW-0030">Aminoacyl-tRNA synthetase</keyword>